<evidence type="ECO:0000313" key="1">
    <source>
        <dbReference type="EMBL" id="GAI28162.1"/>
    </source>
</evidence>
<sequence length="227" mass="25433">MNKPVGYLMNYPTGLSGERGLYYDYIFASNGVFIEAESPLIAARIPVADCDIRGLAPIEPKISLTYGSIPQRFFDLALDLFLADSNTEHYVAVTADAGYHFYIPVQDKDAGRVVYEVGKSVILEMHSHGHGGAWFSGTDNEDETGLKLYGVVGKLNATPIVKLRIGVYGYFREMFWKEVFDGSLFGALEYEEKEVISEDALQDLLAGSVGRQKNLGSWLRWDWLLRR</sequence>
<proteinExistence type="predicted"/>
<reference evidence="1" key="1">
    <citation type="journal article" date="2014" name="Front. Microbiol.">
        <title>High frequency of phylogenetically diverse reductive dehalogenase-homologous genes in deep subseafloor sedimentary metagenomes.</title>
        <authorList>
            <person name="Kawai M."/>
            <person name="Futagami T."/>
            <person name="Toyoda A."/>
            <person name="Takaki Y."/>
            <person name="Nishi S."/>
            <person name="Hori S."/>
            <person name="Arai W."/>
            <person name="Tsubouchi T."/>
            <person name="Morono Y."/>
            <person name="Uchiyama I."/>
            <person name="Ito T."/>
            <person name="Fujiyama A."/>
            <person name="Inagaki F."/>
            <person name="Takami H."/>
        </authorList>
    </citation>
    <scope>NUCLEOTIDE SEQUENCE</scope>
    <source>
        <strain evidence="1">Expedition CK06-06</strain>
    </source>
</reference>
<protein>
    <recommendedName>
        <fullName evidence="2">JAB domain-containing protein</fullName>
    </recommendedName>
</protein>
<name>X1M956_9ZZZZ</name>
<gene>
    <name evidence="1" type="ORF">S06H3_38034</name>
</gene>
<dbReference type="AlphaFoldDB" id="X1M956"/>
<dbReference type="EMBL" id="BARV01023152">
    <property type="protein sequence ID" value="GAI28162.1"/>
    <property type="molecule type" value="Genomic_DNA"/>
</dbReference>
<organism evidence="1">
    <name type="scientific">marine sediment metagenome</name>
    <dbReference type="NCBI Taxonomy" id="412755"/>
    <lineage>
        <taxon>unclassified sequences</taxon>
        <taxon>metagenomes</taxon>
        <taxon>ecological metagenomes</taxon>
    </lineage>
</organism>
<comment type="caution">
    <text evidence="1">The sequence shown here is derived from an EMBL/GenBank/DDBJ whole genome shotgun (WGS) entry which is preliminary data.</text>
</comment>
<evidence type="ECO:0008006" key="2">
    <source>
        <dbReference type="Google" id="ProtNLM"/>
    </source>
</evidence>
<accession>X1M956</accession>